<dbReference type="SUPFAM" id="SSF53056">
    <property type="entry name" value="beta-carbonic anhydrase, cab"/>
    <property type="match status" value="1"/>
</dbReference>
<dbReference type="GO" id="GO:0008270">
    <property type="term" value="F:zinc ion binding"/>
    <property type="evidence" value="ECO:0007669"/>
    <property type="project" value="UniProtKB-UniRule"/>
</dbReference>
<dbReference type="InterPro" id="IPR036874">
    <property type="entry name" value="Carbonic_anhydrase_sf"/>
</dbReference>
<dbReference type="CDD" id="cd03378">
    <property type="entry name" value="beta_CA_cladeC"/>
    <property type="match status" value="1"/>
</dbReference>
<dbReference type="GO" id="GO:0004089">
    <property type="term" value="F:carbonate dehydratase activity"/>
    <property type="evidence" value="ECO:0007669"/>
    <property type="project" value="UniProtKB-UniRule"/>
</dbReference>
<feature type="binding site" evidence="7">
    <location>
        <position position="58"/>
    </location>
    <ligand>
        <name>Zn(2+)</name>
        <dbReference type="ChEBI" id="CHEBI:29105"/>
    </ligand>
</feature>
<dbReference type="KEGG" id="cdip:ERS451417_01983"/>
<dbReference type="GO" id="GO:0015976">
    <property type="term" value="P:carbon utilization"/>
    <property type="evidence" value="ECO:0007669"/>
    <property type="project" value="InterPro"/>
</dbReference>
<evidence type="ECO:0000256" key="8">
    <source>
        <dbReference type="RuleBase" id="RU003956"/>
    </source>
</evidence>
<evidence type="ECO:0000256" key="6">
    <source>
        <dbReference type="ARBA" id="ARBA00048348"/>
    </source>
</evidence>
<dbReference type="Pfam" id="PF00484">
    <property type="entry name" value="Pro_CA"/>
    <property type="match status" value="1"/>
</dbReference>
<dbReference type="Proteomes" id="UP000480222">
    <property type="component" value="Unassembled WGS sequence"/>
</dbReference>
<reference evidence="9 10" key="1">
    <citation type="submission" date="2020-02" db="EMBL/GenBank/DDBJ databases">
        <authorList>
            <person name="Brisse S."/>
        </authorList>
    </citation>
    <scope>NUCLEOTIDE SEQUENCE [LARGE SCALE GENOMIC DNA]</scope>
    <source>
        <strain evidence="9">CIP107547</strain>
    </source>
</reference>
<dbReference type="Gene3D" id="3.40.1050.10">
    <property type="entry name" value="Carbonic anhydrase"/>
    <property type="match status" value="1"/>
</dbReference>
<evidence type="ECO:0000256" key="3">
    <source>
        <dbReference type="ARBA" id="ARBA00022833"/>
    </source>
</evidence>
<comment type="function">
    <text evidence="8">Reversible hydration of carbon dioxide.</text>
</comment>
<evidence type="ECO:0000256" key="7">
    <source>
        <dbReference type="PIRSR" id="PIRSR601765-1"/>
    </source>
</evidence>
<evidence type="ECO:0000256" key="5">
    <source>
        <dbReference type="ARBA" id="ARBA00024993"/>
    </source>
</evidence>
<feature type="binding site" evidence="7">
    <location>
        <position position="114"/>
    </location>
    <ligand>
        <name>Zn(2+)</name>
        <dbReference type="ChEBI" id="CHEBI:29105"/>
    </ligand>
</feature>
<dbReference type="SMART" id="SM00947">
    <property type="entry name" value="Pro_CA"/>
    <property type="match status" value="1"/>
</dbReference>
<evidence type="ECO:0000256" key="1">
    <source>
        <dbReference type="ARBA" id="ARBA00006217"/>
    </source>
</evidence>
<dbReference type="GeneID" id="29422135"/>
<dbReference type="AlphaFoldDB" id="A0A0D6GYH4"/>
<dbReference type="RefSeq" id="WP_003852865.1">
    <property type="nucleotide sequence ID" value="NZ_CABVGJ010000010.1"/>
</dbReference>
<dbReference type="EC" id="4.2.1.1" evidence="2 8"/>
<feature type="binding site" evidence="7">
    <location>
        <position position="60"/>
    </location>
    <ligand>
        <name>Zn(2+)</name>
        <dbReference type="ChEBI" id="CHEBI:29105"/>
    </ligand>
</feature>
<keyword evidence="3 7" id="KW-0862">Zinc</keyword>
<comment type="cofactor">
    <cofactor evidence="7">
        <name>Zn(2+)</name>
        <dbReference type="ChEBI" id="CHEBI:29105"/>
    </cofactor>
    <text evidence="7">Binds 1 zinc ion per subunit.</text>
</comment>
<dbReference type="EMBL" id="CADDAV010000026">
    <property type="protein sequence ID" value="CAB0618702.1"/>
    <property type="molecule type" value="Genomic_DNA"/>
</dbReference>
<comment type="function">
    <text evidence="5">Catalyzes the reversible hydration of carbon dioxide to form bicarbonate.</text>
</comment>
<name>A0A0D6GYH4_CORDP</name>
<comment type="caution">
    <text evidence="9">The sequence shown here is derived from an EMBL/GenBank/DDBJ whole genome shotgun (WGS) entry which is preliminary data.</text>
</comment>
<feature type="binding site" evidence="7">
    <location>
        <position position="111"/>
    </location>
    <ligand>
        <name>Zn(2+)</name>
        <dbReference type="ChEBI" id="CHEBI:29105"/>
    </ligand>
</feature>
<evidence type="ECO:0000256" key="4">
    <source>
        <dbReference type="ARBA" id="ARBA00023239"/>
    </source>
</evidence>
<gene>
    <name evidence="9" type="ORF">CIP107547_02158</name>
</gene>
<evidence type="ECO:0000313" key="9">
    <source>
        <dbReference type="EMBL" id="CAB0618702.1"/>
    </source>
</evidence>
<evidence type="ECO:0000313" key="10">
    <source>
        <dbReference type="Proteomes" id="UP000480222"/>
    </source>
</evidence>
<dbReference type="PROSITE" id="PS00705">
    <property type="entry name" value="PROK_CO2_ANHYDRASE_2"/>
    <property type="match status" value="1"/>
</dbReference>
<sequence>MAKLETAEFDRDPQGVWETLLEANGRFVRGEPLRPNQDAARREELTKGQAPRACVFTCGDSRVPAELLFDSGFGDIFVVRTAGEVIDSGVLASIEFAVLGLGVEVVVVLGHESCGAVAATVAVLEGAEVPTGHQRTLVEQITPSILEAKFEGHDTPDDFERHHAAAMVNRIMQTSPAITEAVENGQTALIAARYRLSDGAVETIKTCGF</sequence>
<accession>A0A0D6GYH4</accession>
<dbReference type="InterPro" id="IPR015892">
    <property type="entry name" value="Carbonic_anhydrase_CS"/>
</dbReference>
<evidence type="ECO:0000256" key="2">
    <source>
        <dbReference type="ARBA" id="ARBA00012925"/>
    </source>
</evidence>
<protein>
    <recommendedName>
        <fullName evidence="2 8">Carbonic anhydrase</fullName>
        <ecNumber evidence="2 8">4.2.1.1</ecNumber>
    </recommendedName>
    <alternativeName>
        <fullName evidence="8">Carbonate dehydratase</fullName>
    </alternativeName>
</protein>
<keyword evidence="7" id="KW-0479">Metal-binding</keyword>
<comment type="catalytic activity">
    <reaction evidence="6 8">
        <text>hydrogencarbonate + H(+) = CO2 + H2O</text>
        <dbReference type="Rhea" id="RHEA:10748"/>
        <dbReference type="ChEBI" id="CHEBI:15377"/>
        <dbReference type="ChEBI" id="CHEBI:15378"/>
        <dbReference type="ChEBI" id="CHEBI:16526"/>
        <dbReference type="ChEBI" id="CHEBI:17544"/>
        <dbReference type="EC" id="4.2.1.1"/>
    </reaction>
</comment>
<keyword evidence="4 8" id="KW-0456">Lyase</keyword>
<dbReference type="PANTHER" id="PTHR11002">
    <property type="entry name" value="CARBONIC ANHYDRASE"/>
    <property type="match status" value="1"/>
</dbReference>
<dbReference type="KEGG" id="cdi:DIP1979"/>
<dbReference type="InterPro" id="IPR001765">
    <property type="entry name" value="Carbonic_anhydrase"/>
</dbReference>
<organism evidence="9 10">
    <name type="scientific">Corynebacterium diphtheriae</name>
    <dbReference type="NCBI Taxonomy" id="1717"/>
    <lineage>
        <taxon>Bacteria</taxon>
        <taxon>Bacillati</taxon>
        <taxon>Actinomycetota</taxon>
        <taxon>Actinomycetes</taxon>
        <taxon>Mycobacteriales</taxon>
        <taxon>Corynebacteriaceae</taxon>
        <taxon>Corynebacterium</taxon>
    </lineage>
</organism>
<comment type="similarity">
    <text evidence="1 8">Belongs to the beta-class carbonic anhydrase family.</text>
</comment>
<dbReference type="OrthoDB" id="9797527at2"/>
<dbReference type="PANTHER" id="PTHR11002:SF79">
    <property type="entry name" value="CARBONIC ANHYDRASE 2"/>
    <property type="match status" value="1"/>
</dbReference>
<dbReference type="OMA" id="DSCGAVQ"/>
<proteinExistence type="inferred from homology"/>